<evidence type="ECO:0000256" key="1">
    <source>
        <dbReference type="SAM" id="Phobius"/>
    </source>
</evidence>
<accession>A0A4V2F6X1</accession>
<feature type="transmembrane region" description="Helical" evidence="1">
    <location>
        <begin position="111"/>
        <end position="132"/>
    </location>
</feature>
<name>A0A4V2F6X1_9BACT</name>
<proteinExistence type="predicted"/>
<comment type="caution">
    <text evidence="2">The sequence shown here is derived from an EMBL/GenBank/DDBJ whole genome shotgun (WGS) entry which is preliminary data.</text>
</comment>
<sequence length="149" mass="16769">MKTNKIFEKTTKGYVIFSLLSLLYVSILAIFSPQQVMDMVQVNLNNTDAISSIRGVYGGVGLSICAMLIFLLFKKHEWAFGFLVVFWGSYAFSRILTILMEGNLGDFGSNWLMIESFLFIVGSGILLAKNILVKTDELIYTMVDQNRLS</sequence>
<dbReference type="RefSeq" id="WP_130276628.1">
    <property type="nucleotide sequence ID" value="NZ_SGXG01000001.1"/>
</dbReference>
<protein>
    <submittedName>
        <fullName evidence="2">Uncharacterized protein DUF4345</fullName>
    </submittedName>
</protein>
<keyword evidence="1" id="KW-0812">Transmembrane</keyword>
<evidence type="ECO:0000313" key="2">
    <source>
        <dbReference type="EMBL" id="RZS97799.1"/>
    </source>
</evidence>
<dbReference type="InterPro" id="IPR025597">
    <property type="entry name" value="DUF4345"/>
</dbReference>
<organism evidence="2 3">
    <name type="scientific">Cecembia calidifontis</name>
    <dbReference type="NCBI Taxonomy" id="1187080"/>
    <lineage>
        <taxon>Bacteria</taxon>
        <taxon>Pseudomonadati</taxon>
        <taxon>Bacteroidota</taxon>
        <taxon>Cytophagia</taxon>
        <taxon>Cytophagales</taxon>
        <taxon>Cyclobacteriaceae</taxon>
        <taxon>Cecembia</taxon>
    </lineage>
</organism>
<dbReference type="Proteomes" id="UP000292209">
    <property type="component" value="Unassembled WGS sequence"/>
</dbReference>
<feature type="transmembrane region" description="Helical" evidence="1">
    <location>
        <begin position="52"/>
        <end position="73"/>
    </location>
</feature>
<gene>
    <name evidence="2" type="ORF">BC751_3426</name>
</gene>
<keyword evidence="1" id="KW-1133">Transmembrane helix</keyword>
<dbReference type="EMBL" id="SGXG01000001">
    <property type="protein sequence ID" value="RZS97799.1"/>
    <property type="molecule type" value="Genomic_DNA"/>
</dbReference>
<keyword evidence="3" id="KW-1185">Reference proteome</keyword>
<reference evidence="2 3" key="1">
    <citation type="submission" date="2019-02" db="EMBL/GenBank/DDBJ databases">
        <title>Genomic Encyclopedia of Archaeal and Bacterial Type Strains, Phase II (KMG-II): from individual species to whole genera.</title>
        <authorList>
            <person name="Goeker M."/>
        </authorList>
    </citation>
    <scope>NUCLEOTIDE SEQUENCE [LARGE SCALE GENOMIC DNA]</scope>
    <source>
        <strain evidence="2 3">DSM 21411</strain>
    </source>
</reference>
<evidence type="ECO:0000313" key="3">
    <source>
        <dbReference type="Proteomes" id="UP000292209"/>
    </source>
</evidence>
<dbReference type="OrthoDB" id="852460at2"/>
<dbReference type="Pfam" id="PF14248">
    <property type="entry name" value="DUF4345"/>
    <property type="match status" value="1"/>
</dbReference>
<keyword evidence="1" id="KW-0472">Membrane</keyword>
<dbReference type="AlphaFoldDB" id="A0A4V2F6X1"/>
<feature type="transmembrane region" description="Helical" evidence="1">
    <location>
        <begin position="12"/>
        <end position="32"/>
    </location>
</feature>
<feature type="transmembrane region" description="Helical" evidence="1">
    <location>
        <begin position="80"/>
        <end position="99"/>
    </location>
</feature>